<name>A0A4R4RW50_9ACTN</name>
<dbReference type="Proteomes" id="UP000295621">
    <property type="component" value="Unassembled WGS sequence"/>
</dbReference>
<dbReference type="AlphaFoldDB" id="A0A4R4RW50"/>
<dbReference type="EMBL" id="SMKL01000006">
    <property type="protein sequence ID" value="TDC53946.1"/>
    <property type="molecule type" value="Genomic_DNA"/>
</dbReference>
<dbReference type="Pfam" id="PF06224">
    <property type="entry name" value="AlkZ-like"/>
    <property type="match status" value="1"/>
</dbReference>
<protein>
    <recommendedName>
        <fullName evidence="3">Winged helix DNA-binding domain-containing protein</fullName>
    </recommendedName>
</protein>
<dbReference type="PANTHER" id="PTHR38479:SF2">
    <property type="entry name" value="WINGED HELIX DNA-BINDING DOMAIN-CONTAINING PROTEIN"/>
    <property type="match status" value="1"/>
</dbReference>
<accession>A0A4R4RW50</accession>
<keyword evidence="2" id="KW-1185">Reference proteome</keyword>
<proteinExistence type="predicted"/>
<dbReference type="InterPro" id="IPR009351">
    <property type="entry name" value="AlkZ-like"/>
</dbReference>
<gene>
    <name evidence="1" type="ORF">E1212_03910</name>
</gene>
<comment type="caution">
    <text evidence="1">The sequence shown here is derived from an EMBL/GenBank/DDBJ whole genome shotgun (WGS) entry which is preliminary data.</text>
</comment>
<evidence type="ECO:0000313" key="1">
    <source>
        <dbReference type="EMBL" id="TDC53946.1"/>
    </source>
</evidence>
<sequence>MAFVAVGGGWDGSPMLTRGQVLAYRAAAAGLSGPAAGPGAVLAVGVQDHPAGTTARLAVALRGDGDHGDHGDGDHGDGGDGVLVHSVRAALHLHRIDDLGLLAGALHIDDGAALAKQAISPFGAEIGAAFGAAVDEVAGVMRDVMADGERRTKGELSGAVSPRVTPALAPWCGGCGVHHVQDALFRYATLQAGLIADVESAQVFRYRQAPAGACRTVAVADARAELVRRYVHVAGPVRPAHLATWLSLTPAAARDWWALAESELTEVEAGGRRGSVLAADVAALEDPPEPDELRLLGPYDPLTELADRELVLPDAGRRTQVWAAAANPGIVLHAGEIVATWRRRTARGRLTLTAAPFGPLPRGWSSTESVRADADVIGRSFGASEVRIETAS</sequence>
<dbReference type="OrthoDB" id="9148135at2"/>
<evidence type="ECO:0008006" key="3">
    <source>
        <dbReference type="Google" id="ProtNLM"/>
    </source>
</evidence>
<dbReference type="PANTHER" id="PTHR38479">
    <property type="entry name" value="LMO0824 PROTEIN"/>
    <property type="match status" value="1"/>
</dbReference>
<evidence type="ECO:0000313" key="2">
    <source>
        <dbReference type="Proteomes" id="UP000295621"/>
    </source>
</evidence>
<reference evidence="1 2" key="1">
    <citation type="submission" date="2019-02" db="EMBL/GenBank/DDBJ databases">
        <title>Draft genome sequences of novel Actinobacteria.</title>
        <authorList>
            <person name="Sahin N."/>
            <person name="Ay H."/>
            <person name="Saygin H."/>
        </authorList>
    </citation>
    <scope>NUCLEOTIDE SEQUENCE [LARGE SCALE GENOMIC DNA]</scope>
    <source>
        <strain evidence="1 2">KC603</strain>
    </source>
</reference>
<organism evidence="1 2">
    <name type="scientific">Jiangella ureilytica</name>
    <dbReference type="NCBI Taxonomy" id="2530374"/>
    <lineage>
        <taxon>Bacteria</taxon>
        <taxon>Bacillati</taxon>
        <taxon>Actinomycetota</taxon>
        <taxon>Actinomycetes</taxon>
        <taxon>Jiangellales</taxon>
        <taxon>Jiangellaceae</taxon>
        <taxon>Jiangella</taxon>
    </lineage>
</organism>